<keyword evidence="2" id="KW-1185">Reference proteome</keyword>
<name>A0ABY6CVZ4_9BACT</name>
<protein>
    <recommendedName>
        <fullName evidence="3">TerB family tellurite resistance protein</fullName>
    </recommendedName>
</protein>
<proteinExistence type="predicted"/>
<dbReference type="EMBL" id="CP106735">
    <property type="protein sequence ID" value="UXX78038.1"/>
    <property type="molecule type" value="Genomic_DNA"/>
</dbReference>
<reference evidence="1" key="1">
    <citation type="submission" date="2022-10" db="EMBL/GenBank/DDBJ databases">
        <title>Comparative genomics and taxonomic characterization of three novel marine species of genus Reichenbachiella exhibiting antioxidant and polysaccharide degradation activities.</title>
        <authorList>
            <person name="Muhammad N."/>
            <person name="Lee Y.-J."/>
            <person name="Ko J."/>
            <person name="Kim S.-G."/>
        </authorList>
    </citation>
    <scope>NUCLEOTIDE SEQUENCE</scope>
    <source>
        <strain evidence="1">Wsw4-B4</strain>
    </source>
</reference>
<evidence type="ECO:0000313" key="1">
    <source>
        <dbReference type="EMBL" id="UXX78038.1"/>
    </source>
</evidence>
<dbReference type="Proteomes" id="UP001062165">
    <property type="component" value="Chromosome"/>
</dbReference>
<evidence type="ECO:0008006" key="3">
    <source>
        <dbReference type="Google" id="ProtNLM"/>
    </source>
</evidence>
<organism evidence="1 2">
    <name type="scientific">Reichenbachiella carrageenanivorans</name>
    <dbReference type="NCBI Taxonomy" id="2979869"/>
    <lineage>
        <taxon>Bacteria</taxon>
        <taxon>Pseudomonadati</taxon>
        <taxon>Bacteroidota</taxon>
        <taxon>Cytophagia</taxon>
        <taxon>Cytophagales</taxon>
        <taxon>Reichenbachiellaceae</taxon>
        <taxon>Reichenbachiella</taxon>
    </lineage>
</organism>
<dbReference type="RefSeq" id="WP_263049784.1">
    <property type="nucleotide sequence ID" value="NZ_CP106735.1"/>
</dbReference>
<accession>A0ABY6CVZ4</accession>
<evidence type="ECO:0000313" key="2">
    <source>
        <dbReference type="Proteomes" id="UP001062165"/>
    </source>
</evidence>
<gene>
    <name evidence="1" type="ORF">N7E81_11780</name>
</gene>
<sequence length="154" mass="17344">MTRDFLNLRDDEIELLYEAPALVALLIAGADGKIDSKELKAATKFVTEPRDFWVSYFLEVGERMPVILNRWTAAASNEMDMTMARITVALRQLNGVLSKLDVKDSVRYYDFLLQLSEKVASASGGVFGFNKISKEEAALLNLPMLDNPVRYQFS</sequence>